<evidence type="ECO:0000313" key="1">
    <source>
        <dbReference type="EMBL" id="KAG8510437.1"/>
    </source>
</evidence>
<dbReference type="EMBL" id="JAGFMF010011870">
    <property type="protein sequence ID" value="KAG8510437.1"/>
    <property type="molecule type" value="Genomic_DNA"/>
</dbReference>
<comment type="caution">
    <text evidence="1">The sequence shown here is derived from an EMBL/GenBank/DDBJ whole genome shotgun (WGS) entry which is preliminary data.</text>
</comment>
<dbReference type="AlphaFoldDB" id="A0A8J6A0P5"/>
<sequence>MSSALYYVGTELPSLTCSLECRIMLPYAFTSVRERIMMSVCCRLTIENLKSVVVRFDDPAGVSKDLTEQVATCGLILDDAYLTHLTFRKEFVGLMGRRFNMWLSRKQRGGKKEVHFKVLSSLANSLPLVNSLVKLSNLEANFCALRTSPTC</sequence>
<protein>
    <submittedName>
        <fullName evidence="1">Prohibitin</fullName>
    </submittedName>
</protein>
<accession>A0A8J6A0P5</accession>
<keyword evidence="2" id="KW-1185">Reference proteome</keyword>
<gene>
    <name evidence="1" type="ORF">J0S82_018441</name>
</gene>
<evidence type="ECO:0000313" key="2">
    <source>
        <dbReference type="Proteomes" id="UP000700334"/>
    </source>
</evidence>
<name>A0A8J6A0P5_GALPY</name>
<reference evidence="1" key="1">
    <citation type="journal article" date="2021" name="Evol. Appl.">
        <title>The genome of the Pyrenean desman and the effects of bottlenecks and inbreeding on the genomic landscape of an endangered species.</title>
        <authorList>
            <person name="Escoda L."/>
            <person name="Castresana J."/>
        </authorList>
    </citation>
    <scope>NUCLEOTIDE SEQUENCE</scope>
    <source>
        <strain evidence="1">IBE-C5619</strain>
    </source>
</reference>
<dbReference type="Proteomes" id="UP000700334">
    <property type="component" value="Unassembled WGS sequence"/>
</dbReference>
<organism evidence="1 2">
    <name type="scientific">Galemys pyrenaicus</name>
    <name type="common">Iberian desman</name>
    <name type="synonym">Pyrenean desman</name>
    <dbReference type="NCBI Taxonomy" id="202257"/>
    <lineage>
        <taxon>Eukaryota</taxon>
        <taxon>Metazoa</taxon>
        <taxon>Chordata</taxon>
        <taxon>Craniata</taxon>
        <taxon>Vertebrata</taxon>
        <taxon>Euteleostomi</taxon>
        <taxon>Mammalia</taxon>
        <taxon>Eutheria</taxon>
        <taxon>Laurasiatheria</taxon>
        <taxon>Eulipotyphla</taxon>
        <taxon>Talpidae</taxon>
        <taxon>Galemys</taxon>
    </lineage>
</organism>
<proteinExistence type="predicted"/>